<accession>A0A9P6CMY2</accession>
<sequence length="280" mass="32084">MHRVAHLARERPPCPGRDEYDYGSIAYCQSLRVDEQDSIRIFRFNLPFILKTTHRLQSTEADALRYLNSQFQGTHNNNRLPIPRLYDSFSLDSSTYSLISKIPERAIETVMRRVWALPQPVELKGQVMASASGGGMVTPFNMYEGLCGPYPTRAAFYASFTRYVTGYDLVQALSPEDRDVRCILDADAMVFAHTDLRMQNVLLTPDLHLSGIIDWEGLPMERQWFFLYWIEMDRAKETKRLSAVVMAAGENLQRLHDLGDAHLDESVSDEVYEPILVDIL</sequence>
<gene>
    <name evidence="2" type="ORF">BDN70DRAFT_968104</name>
</gene>
<evidence type="ECO:0000259" key="1">
    <source>
        <dbReference type="Pfam" id="PF01636"/>
    </source>
</evidence>
<dbReference type="AlphaFoldDB" id="A0A9P6CMY2"/>
<organism evidence="2 3">
    <name type="scientific">Pholiota conissans</name>
    <dbReference type="NCBI Taxonomy" id="109636"/>
    <lineage>
        <taxon>Eukaryota</taxon>
        <taxon>Fungi</taxon>
        <taxon>Dikarya</taxon>
        <taxon>Basidiomycota</taxon>
        <taxon>Agaricomycotina</taxon>
        <taxon>Agaricomycetes</taxon>
        <taxon>Agaricomycetidae</taxon>
        <taxon>Agaricales</taxon>
        <taxon>Agaricineae</taxon>
        <taxon>Strophariaceae</taxon>
        <taxon>Pholiota</taxon>
    </lineage>
</organism>
<evidence type="ECO:0000313" key="3">
    <source>
        <dbReference type="Proteomes" id="UP000807469"/>
    </source>
</evidence>
<dbReference type="OrthoDB" id="2906425at2759"/>
<reference evidence="2" key="1">
    <citation type="submission" date="2020-11" db="EMBL/GenBank/DDBJ databases">
        <authorList>
            <consortium name="DOE Joint Genome Institute"/>
            <person name="Ahrendt S."/>
            <person name="Riley R."/>
            <person name="Andreopoulos W."/>
            <person name="Labutti K."/>
            <person name="Pangilinan J."/>
            <person name="Ruiz-Duenas F.J."/>
            <person name="Barrasa J.M."/>
            <person name="Sanchez-Garcia M."/>
            <person name="Camarero S."/>
            <person name="Miyauchi S."/>
            <person name="Serrano A."/>
            <person name="Linde D."/>
            <person name="Babiker R."/>
            <person name="Drula E."/>
            <person name="Ayuso-Fernandez I."/>
            <person name="Pacheco R."/>
            <person name="Padilla G."/>
            <person name="Ferreira P."/>
            <person name="Barriuso J."/>
            <person name="Kellner H."/>
            <person name="Castanera R."/>
            <person name="Alfaro M."/>
            <person name="Ramirez L."/>
            <person name="Pisabarro A.G."/>
            <person name="Kuo A."/>
            <person name="Tritt A."/>
            <person name="Lipzen A."/>
            <person name="He G."/>
            <person name="Yan M."/>
            <person name="Ng V."/>
            <person name="Cullen D."/>
            <person name="Martin F."/>
            <person name="Rosso M.-N."/>
            <person name="Henrissat B."/>
            <person name="Hibbett D."/>
            <person name="Martinez A.T."/>
            <person name="Grigoriev I.V."/>
        </authorList>
    </citation>
    <scope>NUCLEOTIDE SEQUENCE</scope>
    <source>
        <strain evidence="2">CIRM-BRFM 674</strain>
    </source>
</reference>
<dbReference type="Proteomes" id="UP000807469">
    <property type="component" value="Unassembled WGS sequence"/>
</dbReference>
<keyword evidence="3" id="KW-1185">Reference proteome</keyword>
<dbReference type="InterPro" id="IPR002575">
    <property type="entry name" value="Aminoglycoside_PTrfase"/>
</dbReference>
<dbReference type="Pfam" id="PF01636">
    <property type="entry name" value="APH"/>
    <property type="match status" value="1"/>
</dbReference>
<dbReference type="SUPFAM" id="SSF56112">
    <property type="entry name" value="Protein kinase-like (PK-like)"/>
    <property type="match status" value="1"/>
</dbReference>
<comment type="caution">
    <text evidence="2">The sequence shown here is derived from an EMBL/GenBank/DDBJ whole genome shotgun (WGS) entry which is preliminary data.</text>
</comment>
<protein>
    <recommendedName>
        <fullName evidence="1">Aminoglycoside phosphotransferase domain-containing protein</fullName>
    </recommendedName>
</protein>
<proteinExistence type="predicted"/>
<name>A0A9P6CMY2_9AGAR</name>
<feature type="domain" description="Aminoglycoside phosphotransferase" evidence="1">
    <location>
        <begin position="80"/>
        <end position="216"/>
    </location>
</feature>
<evidence type="ECO:0000313" key="2">
    <source>
        <dbReference type="EMBL" id="KAF9472836.1"/>
    </source>
</evidence>
<dbReference type="EMBL" id="MU155493">
    <property type="protein sequence ID" value="KAF9472836.1"/>
    <property type="molecule type" value="Genomic_DNA"/>
</dbReference>
<dbReference type="InterPro" id="IPR011009">
    <property type="entry name" value="Kinase-like_dom_sf"/>
</dbReference>